<dbReference type="RefSeq" id="WP_168773763.1">
    <property type="nucleotide sequence ID" value="NZ_JAABNR010000004.1"/>
</dbReference>
<dbReference type="PROSITE" id="PS00018">
    <property type="entry name" value="EF_HAND_1"/>
    <property type="match status" value="2"/>
</dbReference>
<dbReference type="Pfam" id="PF13202">
    <property type="entry name" value="EF-hand_5"/>
    <property type="match status" value="2"/>
</dbReference>
<dbReference type="AlphaFoldDB" id="A0AAE4Y916"/>
<dbReference type="InterPro" id="IPR018247">
    <property type="entry name" value="EF_Hand_1_Ca_BS"/>
</dbReference>
<feature type="region of interest" description="Disordered" evidence="1">
    <location>
        <begin position="31"/>
        <end position="56"/>
    </location>
</feature>
<dbReference type="Gene3D" id="1.10.238.10">
    <property type="entry name" value="EF-hand"/>
    <property type="match status" value="1"/>
</dbReference>
<name>A0AAE4Y916_9RHOB</name>
<dbReference type="SUPFAM" id="SSF47473">
    <property type="entry name" value="EF-hand"/>
    <property type="match status" value="1"/>
</dbReference>
<evidence type="ECO:0000259" key="2">
    <source>
        <dbReference type="PROSITE" id="PS50222"/>
    </source>
</evidence>
<organism evidence="3 4">
    <name type="scientific">Stagnihabitans tardus</name>
    <dbReference type="NCBI Taxonomy" id="2699202"/>
    <lineage>
        <taxon>Bacteria</taxon>
        <taxon>Pseudomonadati</taxon>
        <taxon>Pseudomonadota</taxon>
        <taxon>Alphaproteobacteria</taxon>
        <taxon>Rhodobacterales</taxon>
        <taxon>Paracoccaceae</taxon>
        <taxon>Stagnihabitans</taxon>
    </lineage>
</organism>
<dbReference type="EMBL" id="JAABNR010000004">
    <property type="protein sequence ID" value="NBZ86948.1"/>
    <property type="molecule type" value="Genomic_DNA"/>
</dbReference>
<protein>
    <recommendedName>
        <fullName evidence="2">EF-hand domain-containing protein</fullName>
    </recommendedName>
</protein>
<feature type="compositionally biased region" description="Polar residues" evidence="1">
    <location>
        <begin position="40"/>
        <end position="49"/>
    </location>
</feature>
<accession>A0AAE4Y916</accession>
<dbReference type="GO" id="GO:0005509">
    <property type="term" value="F:calcium ion binding"/>
    <property type="evidence" value="ECO:0007669"/>
    <property type="project" value="InterPro"/>
</dbReference>
<sequence length="241" mass="24123">MVQKGTVMISALSGAGSRALLSLFGRPKSQAPADEISPVASRQASSNAPPDTARGASPESLFAALVDQTGAPADLSSRAISALDRDGSGTLSAAELSQAFQAVASNGTYSGVAGLVSSIVARVDGDGDGAISANELTTAVAGLTSAARPMDDRFNGLLDQVMAQLDADGNSTLSRAEVASALGLGSGGLPGADIGIVARPETAPKSMYEAIFSMRVNPEGGASSEQEREAIAARLRATLMG</sequence>
<proteinExistence type="predicted"/>
<comment type="caution">
    <text evidence="3">The sequence shown here is derived from an EMBL/GenBank/DDBJ whole genome shotgun (WGS) entry which is preliminary data.</text>
</comment>
<feature type="domain" description="EF-hand" evidence="2">
    <location>
        <begin position="119"/>
        <end position="146"/>
    </location>
</feature>
<evidence type="ECO:0000313" key="4">
    <source>
        <dbReference type="Proteomes" id="UP001193501"/>
    </source>
</evidence>
<dbReference type="SMART" id="SM00054">
    <property type="entry name" value="EFh"/>
    <property type="match status" value="3"/>
</dbReference>
<evidence type="ECO:0000256" key="1">
    <source>
        <dbReference type="SAM" id="MobiDB-lite"/>
    </source>
</evidence>
<reference evidence="3" key="1">
    <citation type="submission" date="2020-01" db="EMBL/GenBank/DDBJ databases">
        <authorList>
            <person name="Chen W.-M."/>
        </authorList>
    </citation>
    <scope>NUCLEOTIDE SEQUENCE</scope>
    <source>
        <strain evidence="3">CYK-10</strain>
    </source>
</reference>
<feature type="domain" description="EF-hand" evidence="2">
    <location>
        <begin position="71"/>
        <end position="106"/>
    </location>
</feature>
<evidence type="ECO:0000313" key="3">
    <source>
        <dbReference type="EMBL" id="NBZ86948.1"/>
    </source>
</evidence>
<dbReference type="InterPro" id="IPR011992">
    <property type="entry name" value="EF-hand-dom_pair"/>
</dbReference>
<keyword evidence="4" id="KW-1185">Reference proteome</keyword>
<dbReference type="InterPro" id="IPR002048">
    <property type="entry name" value="EF_hand_dom"/>
</dbReference>
<dbReference type="PROSITE" id="PS50222">
    <property type="entry name" value="EF_HAND_2"/>
    <property type="match status" value="2"/>
</dbReference>
<gene>
    <name evidence="3" type="ORF">GV832_05090</name>
</gene>
<dbReference type="CDD" id="cd00051">
    <property type="entry name" value="EFh"/>
    <property type="match status" value="1"/>
</dbReference>
<dbReference type="Proteomes" id="UP001193501">
    <property type="component" value="Unassembled WGS sequence"/>
</dbReference>